<dbReference type="Pfam" id="PF07715">
    <property type="entry name" value="Plug"/>
    <property type="match status" value="1"/>
</dbReference>
<keyword evidence="13" id="KW-1185">Reference proteome</keyword>
<dbReference type="FunFam" id="2.60.40.1120:FF:000003">
    <property type="entry name" value="Outer membrane protein Omp121"/>
    <property type="match status" value="1"/>
</dbReference>
<dbReference type="InterPro" id="IPR037066">
    <property type="entry name" value="Plug_dom_sf"/>
</dbReference>
<comment type="subcellular location">
    <subcellularLocation>
        <location evidence="1 8">Cell outer membrane</location>
        <topology evidence="1 8">Multi-pass membrane protein</topology>
    </subcellularLocation>
</comment>
<dbReference type="PROSITE" id="PS52016">
    <property type="entry name" value="TONB_DEPENDENT_REC_3"/>
    <property type="match status" value="1"/>
</dbReference>
<evidence type="ECO:0000313" key="13">
    <source>
        <dbReference type="Proteomes" id="UP001148482"/>
    </source>
</evidence>
<evidence type="ECO:0000256" key="4">
    <source>
        <dbReference type="ARBA" id="ARBA00022692"/>
    </source>
</evidence>
<evidence type="ECO:0000256" key="9">
    <source>
        <dbReference type="RuleBase" id="RU003357"/>
    </source>
</evidence>
<dbReference type="Gene3D" id="2.40.170.20">
    <property type="entry name" value="TonB-dependent receptor, beta-barrel domain"/>
    <property type="match status" value="1"/>
</dbReference>
<evidence type="ECO:0000256" key="3">
    <source>
        <dbReference type="ARBA" id="ARBA00022452"/>
    </source>
</evidence>
<proteinExistence type="inferred from homology"/>
<organism evidence="12 13">
    <name type="scientific">Salinimicrobium profundisediminis</name>
    <dbReference type="NCBI Taxonomy" id="2994553"/>
    <lineage>
        <taxon>Bacteria</taxon>
        <taxon>Pseudomonadati</taxon>
        <taxon>Bacteroidota</taxon>
        <taxon>Flavobacteriia</taxon>
        <taxon>Flavobacteriales</taxon>
        <taxon>Flavobacteriaceae</taxon>
        <taxon>Salinimicrobium</taxon>
    </lineage>
</organism>
<dbReference type="GO" id="GO:0009279">
    <property type="term" value="C:cell outer membrane"/>
    <property type="evidence" value="ECO:0007669"/>
    <property type="project" value="UniProtKB-SubCell"/>
</dbReference>
<dbReference type="SUPFAM" id="SSF56935">
    <property type="entry name" value="Porins"/>
    <property type="match status" value="1"/>
</dbReference>
<evidence type="ECO:0000256" key="7">
    <source>
        <dbReference type="ARBA" id="ARBA00023237"/>
    </source>
</evidence>
<dbReference type="Gene3D" id="2.60.40.1120">
    <property type="entry name" value="Carboxypeptidase-like, regulatory domain"/>
    <property type="match status" value="1"/>
</dbReference>
<dbReference type="EMBL" id="JAPJDA010000008">
    <property type="protein sequence ID" value="MCX2837716.1"/>
    <property type="molecule type" value="Genomic_DNA"/>
</dbReference>
<reference evidence="12" key="1">
    <citation type="submission" date="2022-11" db="EMBL/GenBank/DDBJ databases">
        <title>Salinimicrobium profundisediminis sp. nov., isolated from deep-sea sediment of the Mariana Trench.</title>
        <authorList>
            <person name="Fu H."/>
        </authorList>
    </citation>
    <scope>NUCLEOTIDE SEQUENCE</scope>
    <source>
        <strain evidence="12">MT39</strain>
    </source>
</reference>
<name>A0A9X3CVR3_9FLAO</name>
<evidence type="ECO:0000256" key="6">
    <source>
        <dbReference type="ARBA" id="ARBA00023136"/>
    </source>
</evidence>
<dbReference type="RefSeq" id="WP_266068958.1">
    <property type="nucleotide sequence ID" value="NZ_JAPJDA010000008.1"/>
</dbReference>
<dbReference type="Pfam" id="PF13715">
    <property type="entry name" value="CarbopepD_reg_2"/>
    <property type="match status" value="1"/>
</dbReference>
<dbReference type="InterPro" id="IPR008969">
    <property type="entry name" value="CarboxyPept-like_regulatory"/>
</dbReference>
<dbReference type="Gene3D" id="2.170.130.10">
    <property type="entry name" value="TonB-dependent receptor, plug domain"/>
    <property type="match status" value="1"/>
</dbReference>
<sequence length="1017" mass="111765">MNFLKLTKNNPTRLMKKIVITTYFLLFSIIMLGQTTVEVSGKVVDNDSGIPIPGVNIIEKGTTNGTMTDFDGNFVLEAPANATLVISYLGYTTQEININNKSEIDIALQQGAAALDEVVVVGYGTQKKVNLTGSVASVDGDMLESRAITSVSAGLSGLLPGVSVRQSSGMPGADGGTIRIRGTGTLNQASPMVLIDGVEGSLNDVQSNDIASISVLKDAASAAIYGSKAANGVILITTKTGKYGEPTVNFSSDIGWQSPTKLPDYLGSYDYATLYNEALENSGKAAKFSEEDLELFRNGSDPFGHPDTDWQDLLYQGSGFVMTNNFGISGGSDFTRYRASINHQKQEGIIKHTGKNEYNGRLNLTLTPKKWLTTNMNLSYTQMDREQPNNAYVGGGIDQIIRQANRIAPWIPYKNEDGTYGTISDGNPIAWLDMGPQINYLRKTFVGIGSVQVDLMKGLNVKALVSHRNVESDNSEMNKEIQYNPSKYHGPTKLLEDLSSSTRNTLDLTANYFSTLNEVHNVAVLAGYHAESFNYKRTTAYRENFPSTELPNLDAGSTNGMKNSGYTRDLNMVSWFGRINYDFDGRYLLEANVRADASSRFAEDNRVGVFPSFSAGWRISEEAFFENAKSIFNDLKLRASWGQLGNQDALDDYYPTIPTLGLGADYPFNSTITPGAAVINAKNEALIWEKTTSYGLGLDTRIFNRLDLTVDVYKKLTEGIIMQVPAPNEFALNNFFDNVGKLDNKGIEATLNYRDTFGDLDFGFGANLAYNKNELVQLAGTDQIISGRQIRQLGKSLDAWYGYKTDGLHQSQAGIDNYPTNTIYGNQIKPGDLRYVDTNGDGEVNADDRVLLGNSTPNFNFGFNLNLGYKNFDLLALFQGATGAYGYMDFDAIGAVNGDAQKPSAIWLDRWTPTNTNTSVPRLVDGIYGPSMPQNSTTSYWLRSTDYLRMKNLQIGYNIPQNILESWNISRLRVYYSAQNLFTVTNYLKGWDPEAPSGRGSSYPVVMTNSVGLNLTF</sequence>
<feature type="domain" description="TonB-dependent receptor-like beta-barrel" evidence="10">
    <location>
        <begin position="311"/>
        <end position="870"/>
    </location>
</feature>
<evidence type="ECO:0000313" key="12">
    <source>
        <dbReference type="EMBL" id="MCX2837716.1"/>
    </source>
</evidence>
<dbReference type="NCBIfam" id="TIGR04057">
    <property type="entry name" value="SusC_RagA_signa"/>
    <property type="match status" value="1"/>
</dbReference>
<dbReference type="Pfam" id="PF00593">
    <property type="entry name" value="TonB_dep_Rec_b-barrel"/>
    <property type="match status" value="1"/>
</dbReference>
<dbReference type="Proteomes" id="UP001148482">
    <property type="component" value="Unassembled WGS sequence"/>
</dbReference>
<keyword evidence="4 8" id="KW-0812">Transmembrane</keyword>
<evidence type="ECO:0000259" key="10">
    <source>
        <dbReference type="Pfam" id="PF00593"/>
    </source>
</evidence>
<dbReference type="InterPro" id="IPR023996">
    <property type="entry name" value="TonB-dep_OMP_SusC/RagA"/>
</dbReference>
<dbReference type="InterPro" id="IPR012910">
    <property type="entry name" value="Plug_dom"/>
</dbReference>
<dbReference type="InterPro" id="IPR039426">
    <property type="entry name" value="TonB-dep_rcpt-like"/>
</dbReference>
<dbReference type="AlphaFoldDB" id="A0A9X3CVR3"/>
<dbReference type="SUPFAM" id="SSF49464">
    <property type="entry name" value="Carboxypeptidase regulatory domain-like"/>
    <property type="match status" value="1"/>
</dbReference>
<evidence type="ECO:0000256" key="1">
    <source>
        <dbReference type="ARBA" id="ARBA00004571"/>
    </source>
</evidence>
<evidence type="ECO:0000256" key="5">
    <source>
        <dbReference type="ARBA" id="ARBA00023077"/>
    </source>
</evidence>
<dbReference type="InterPro" id="IPR036942">
    <property type="entry name" value="Beta-barrel_TonB_sf"/>
</dbReference>
<comment type="caution">
    <text evidence="12">The sequence shown here is derived from an EMBL/GenBank/DDBJ whole genome shotgun (WGS) entry which is preliminary data.</text>
</comment>
<feature type="domain" description="TonB-dependent receptor plug" evidence="11">
    <location>
        <begin position="128"/>
        <end position="233"/>
    </location>
</feature>
<comment type="similarity">
    <text evidence="8 9">Belongs to the TonB-dependent receptor family.</text>
</comment>
<protein>
    <submittedName>
        <fullName evidence="12">TonB-dependent receptor</fullName>
    </submittedName>
</protein>
<keyword evidence="7 8" id="KW-0998">Cell outer membrane</keyword>
<evidence type="ECO:0000256" key="2">
    <source>
        <dbReference type="ARBA" id="ARBA00022448"/>
    </source>
</evidence>
<dbReference type="InterPro" id="IPR023997">
    <property type="entry name" value="TonB-dep_OMP_SusC/RagA_CS"/>
</dbReference>
<accession>A0A9X3CVR3</accession>
<keyword evidence="12" id="KW-0675">Receptor</keyword>
<keyword evidence="6 8" id="KW-0472">Membrane</keyword>
<keyword evidence="3 8" id="KW-1134">Transmembrane beta strand</keyword>
<keyword evidence="5 9" id="KW-0798">TonB box</keyword>
<dbReference type="NCBIfam" id="TIGR04056">
    <property type="entry name" value="OMP_RagA_SusC"/>
    <property type="match status" value="1"/>
</dbReference>
<gene>
    <name evidence="12" type="ORF">OQ279_06075</name>
</gene>
<keyword evidence="2 8" id="KW-0813">Transport</keyword>
<dbReference type="FunFam" id="2.170.130.10:FF:000003">
    <property type="entry name" value="SusC/RagA family TonB-linked outer membrane protein"/>
    <property type="match status" value="1"/>
</dbReference>
<evidence type="ECO:0000259" key="11">
    <source>
        <dbReference type="Pfam" id="PF07715"/>
    </source>
</evidence>
<evidence type="ECO:0000256" key="8">
    <source>
        <dbReference type="PROSITE-ProRule" id="PRU01360"/>
    </source>
</evidence>
<dbReference type="InterPro" id="IPR000531">
    <property type="entry name" value="Beta-barrel_TonB"/>
</dbReference>